<dbReference type="Proteomes" id="UP000290759">
    <property type="component" value="Unassembled WGS sequence"/>
</dbReference>
<protein>
    <submittedName>
        <fullName evidence="1">Uncharacterized protein</fullName>
    </submittedName>
</protein>
<reference evidence="1 2" key="2">
    <citation type="submission" date="2019-02" db="EMBL/GenBank/DDBJ databases">
        <title>'Lichenibacterium ramalinii' gen. nov. sp. nov., 'Lichenibacterium minor' gen. nov. sp. nov.</title>
        <authorList>
            <person name="Pankratov T."/>
        </authorList>
    </citation>
    <scope>NUCLEOTIDE SEQUENCE [LARGE SCALE GENOMIC DNA]</scope>
    <source>
        <strain evidence="1 2">RmlP026</strain>
    </source>
</reference>
<dbReference type="EMBL" id="QYBB01000058">
    <property type="protein sequence ID" value="RYC29320.1"/>
    <property type="molecule type" value="Genomic_DNA"/>
</dbReference>
<comment type="caution">
    <text evidence="1">The sequence shown here is derived from an EMBL/GenBank/DDBJ whole genome shotgun (WGS) entry which is preliminary data.</text>
</comment>
<evidence type="ECO:0000313" key="1">
    <source>
        <dbReference type="EMBL" id="RYC29320.1"/>
    </source>
</evidence>
<evidence type="ECO:0000313" key="2">
    <source>
        <dbReference type="Proteomes" id="UP000290759"/>
    </source>
</evidence>
<accession>A0A4Q2TZV5</accession>
<gene>
    <name evidence="1" type="ORF">D3273_24735</name>
</gene>
<name>A0A4Q2TZV5_9HYPH</name>
<reference evidence="1 2" key="1">
    <citation type="submission" date="2018-12" db="EMBL/GenBank/DDBJ databases">
        <authorList>
            <person name="Grouzdev D.S."/>
            <person name="Krutkina M.S."/>
        </authorList>
    </citation>
    <scope>NUCLEOTIDE SEQUENCE [LARGE SCALE GENOMIC DNA]</scope>
    <source>
        <strain evidence="1 2">RmlP026</strain>
    </source>
</reference>
<proteinExistence type="predicted"/>
<dbReference type="RefSeq" id="WP_129229635.1">
    <property type="nucleotide sequence ID" value="NZ_QYBB01000058.1"/>
</dbReference>
<sequence>MDPQLGPALSASDLKGVADWWALPCGRPEPFDGDAYLDLANALMTALTPYLATVKLPEIRAALVKAVAATTSAPVFHGTDNDVFKLSLDLREEIYSEVMRFRRAVLHDVATGAVDA</sequence>
<keyword evidence="2" id="KW-1185">Reference proteome</keyword>
<dbReference type="AlphaFoldDB" id="A0A4Q2TZV5"/>
<organism evidence="1 2">
    <name type="scientific">Lichenibacterium minor</name>
    <dbReference type="NCBI Taxonomy" id="2316528"/>
    <lineage>
        <taxon>Bacteria</taxon>
        <taxon>Pseudomonadati</taxon>
        <taxon>Pseudomonadota</taxon>
        <taxon>Alphaproteobacteria</taxon>
        <taxon>Hyphomicrobiales</taxon>
        <taxon>Lichenihabitantaceae</taxon>
        <taxon>Lichenibacterium</taxon>
    </lineage>
</organism>